<feature type="compositionally biased region" description="Polar residues" evidence="1">
    <location>
        <begin position="72"/>
        <end position="84"/>
    </location>
</feature>
<name>X6PBK7_RETFI</name>
<proteinExistence type="predicted"/>
<keyword evidence="2" id="KW-0547">Nucleotide-binding</keyword>
<keyword evidence="3" id="KW-1185">Reference proteome</keyword>
<comment type="caution">
    <text evidence="2">The sequence shown here is derived from an EMBL/GenBank/DDBJ whole genome shotgun (WGS) entry which is preliminary data.</text>
</comment>
<organism evidence="2 3">
    <name type="scientific">Reticulomyxa filosa</name>
    <dbReference type="NCBI Taxonomy" id="46433"/>
    <lineage>
        <taxon>Eukaryota</taxon>
        <taxon>Sar</taxon>
        <taxon>Rhizaria</taxon>
        <taxon>Retaria</taxon>
        <taxon>Foraminifera</taxon>
        <taxon>Monothalamids</taxon>
        <taxon>Reticulomyxidae</taxon>
        <taxon>Reticulomyxa</taxon>
    </lineage>
</organism>
<gene>
    <name evidence="2" type="ORF">RFI_01188</name>
</gene>
<evidence type="ECO:0000313" key="3">
    <source>
        <dbReference type="Proteomes" id="UP000023152"/>
    </source>
</evidence>
<keyword evidence="2" id="KW-0067">ATP-binding</keyword>
<keyword evidence="2" id="KW-0347">Helicase</keyword>
<dbReference type="GO" id="GO:0004386">
    <property type="term" value="F:helicase activity"/>
    <property type="evidence" value="ECO:0007669"/>
    <property type="project" value="UniProtKB-KW"/>
</dbReference>
<feature type="region of interest" description="Disordered" evidence="1">
    <location>
        <begin position="99"/>
        <end position="125"/>
    </location>
</feature>
<sequence>MQPGASLLAQQKRTTLSGLQRPKATLSNTIINKEFEGYPNQTKELGGQAKSVAKQLKQYALTSTENDENSDHNNVQMQPGTSRIGTKHVFDVRSTHSTEAFNHSGDDHNNNNNNNSNDNSNKNDASANLKSTLCFQDNLTFHDKPIAVSQDHSHNFASTHIDNDGFTIETCFSKKLQISPPLFKFKKTNKN</sequence>
<keyword evidence="2" id="KW-0378">Hydrolase</keyword>
<evidence type="ECO:0000313" key="2">
    <source>
        <dbReference type="EMBL" id="ETO35875.1"/>
    </source>
</evidence>
<accession>X6PBK7</accession>
<dbReference type="EMBL" id="ASPP01001199">
    <property type="protein sequence ID" value="ETO35875.1"/>
    <property type="molecule type" value="Genomic_DNA"/>
</dbReference>
<dbReference type="Proteomes" id="UP000023152">
    <property type="component" value="Unassembled WGS sequence"/>
</dbReference>
<feature type="region of interest" description="Disordered" evidence="1">
    <location>
        <begin position="63"/>
        <end position="84"/>
    </location>
</feature>
<evidence type="ECO:0000256" key="1">
    <source>
        <dbReference type="SAM" id="MobiDB-lite"/>
    </source>
</evidence>
<dbReference type="AlphaFoldDB" id="X6PBK7"/>
<reference evidence="2 3" key="1">
    <citation type="journal article" date="2013" name="Curr. Biol.">
        <title>The Genome of the Foraminiferan Reticulomyxa filosa.</title>
        <authorList>
            <person name="Glockner G."/>
            <person name="Hulsmann N."/>
            <person name="Schleicher M."/>
            <person name="Noegel A.A."/>
            <person name="Eichinger L."/>
            <person name="Gallinger C."/>
            <person name="Pawlowski J."/>
            <person name="Sierra R."/>
            <person name="Euteneuer U."/>
            <person name="Pillet L."/>
            <person name="Moustafa A."/>
            <person name="Platzer M."/>
            <person name="Groth M."/>
            <person name="Szafranski K."/>
            <person name="Schliwa M."/>
        </authorList>
    </citation>
    <scope>NUCLEOTIDE SEQUENCE [LARGE SCALE GENOMIC DNA]</scope>
</reference>
<feature type="compositionally biased region" description="Low complexity" evidence="1">
    <location>
        <begin position="110"/>
        <end position="125"/>
    </location>
</feature>
<protein>
    <submittedName>
        <fullName evidence="2">ATP-dependent DNA helicase RecQ family protein</fullName>
    </submittedName>
</protein>